<evidence type="ECO:0000313" key="3">
    <source>
        <dbReference type="Proteomes" id="UP001201163"/>
    </source>
</evidence>
<sequence>MCDKTPLYVNKQMLTPHDLPKKGRERAVEFVGLSCGQVSMGEKKECSDVVKVSEPVSPPVSHANRPSLNRTQFGQSNLKSSPERIEVFVAMPTTLVRSRARGLRGSRDEEGCATGGWRELNRGMALDQRSRGERGSQKEACPEALEVRRRGRTERHKRDEHRCTHLPPALLLSVVTSHLYLNYSSGERVRGWWQWARGKRVRQQVKQGECVREEDVRSGAGSPSVRGGEDEDTRIDGDGH</sequence>
<feature type="region of interest" description="Disordered" evidence="1">
    <location>
        <begin position="212"/>
        <end position="240"/>
    </location>
</feature>
<accession>A0AAD4LFN3</accession>
<dbReference type="EMBL" id="JAKELL010000038">
    <property type="protein sequence ID" value="KAH8989233.1"/>
    <property type="molecule type" value="Genomic_DNA"/>
</dbReference>
<feature type="compositionally biased region" description="Polar residues" evidence="1">
    <location>
        <begin position="64"/>
        <end position="79"/>
    </location>
</feature>
<evidence type="ECO:0000256" key="1">
    <source>
        <dbReference type="SAM" id="MobiDB-lite"/>
    </source>
</evidence>
<keyword evidence="3" id="KW-1185">Reference proteome</keyword>
<dbReference type="AlphaFoldDB" id="A0AAD4LFN3"/>
<name>A0AAD4LFN3_9AGAM</name>
<comment type="caution">
    <text evidence="2">The sequence shown here is derived from an EMBL/GenBank/DDBJ whole genome shotgun (WGS) entry which is preliminary data.</text>
</comment>
<dbReference type="Proteomes" id="UP001201163">
    <property type="component" value="Unassembled WGS sequence"/>
</dbReference>
<proteinExistence type="predicted"/>
<evidence type="ECO:0000313" key="2">
    <source>
        <dbReference type="EMBL" id="KAH8989233.1"/>
    </source>
</evidence>
<gene>
    <name evidence="2" type="ORF">EDB92DRAFT_1817169</name>
</gene>
<feature type="region of interest" description="Disordered" evidence="1">
    <location>
        <begin position="57"/>
        <end position="79"/>
    </location>
</feature>
<reference evidence="2" key="1">
    <citation type="submission" date="2022-01" db="EMBL/GenBank/DDBJ databases">
        <title>Comparative genomics reveals a dynamic genome evolution in the ectomycorrhizal milk-cap (Lactarius) mushrooms.</title>
        <authorList>
            <consortium name="DOE Joint Genome Institute"/>
            <person name="Lebreton A."/>
            <person name="Tang N."/>
            <person name="Kuo A."/>
            <person name="LaButti K."/>
            <person name="Drula E."/>
            <person name="Barry K."/>
            <person name="Clum A."/>
            <person name="Lipzen A."/>
            <person name="Mousain D."/>
            <person name="Ng V."/>
            <person name="Wang R."/>
            <person name="Wang X."/>
            <person name="Dai Y."/>
            <person name="Henrissat B."/>
            <person name="Grigoriev I.V."/>
            <person name="Guerin-Laguette A."/>
            <person name="Yu F."/>
            <person name="Martin F.M."/>
        </authorList>
    </citation>
    <scope>NUCLEOTIDE SEQUENCE</scope>
    <source>
        <strain evidence="2">QP</strain>
    </source>
</reference>
<protein>
    <submittedName>
        <fullName evidence="2">Uncharacterized protein</fullName>
    </submittedName>
</protein>
<organism evidence="2 3">
    <name type="scientific">Lactarius akahatsu</name>
    <dbReference type="NCBI Taxonomy" id="416441"/>
    <lineage>
        <taxon>Eukaryota</taxon>
        <taxon>Fungi</taxon>
        <taxon>Dikarya</taxon>
        <taxon>Basidiomycota</taxon>
        <taxon>Agaricomycotina</taxon>
        <taxon>Agaricomycetes</taxon>
        <taxon>Russulales</taxon>
        <taxon>Russulaceae</taxon>
        <taxon>Lactarius</taxon>
    </lineage>
</organism>